<evidence type="ECO:0000313" key="1">
    <source>
        <dbReference type="EMBL" id="KAG7439962.1"/>
    </source>
</evidence>
<sequence length="163" mass="18728">MSHFSPPSPGMISTPMCFSLQRECVLRLVSLKSKNHKTLGLSTFFKFSQQHHTGFRLREKYVFIIHCVIINTSKSRWTVEAVRLTTGWLQQNRVSCHSVFDVVDAMVKPPELERKSPSIRNSYLSYYISTYRLGNVDRRYLGQRARVISEFLCVVSSGVPGTH</sequence>
<accession>A0A9P7VG55</accession>
<dbReference type="GeneID" id="66104050"/>
<dbReference type="Proteomes" id="UP000812287">
    <property type="component" value="Unassembled WGS sequence"/>
</dbReference>
<dbReference type="RefSeq" id="XP_043033462.1">
    <property type="nucleotide sequence ID" value="XM_043181754.1"/>
</dbReference>
<comment type="caution">
    <text evidence="1">The sequence shown here is derived from an EMBL/GenBank/DDBJ whole genome shotgun (WGS) entry which is preliminary data.</text>
</comment>
<reference evidence="1" key="1">
    <citation type="submission" date="2020-11" db="EMBL/GenBank/DDBJ databases">
        <title>Adaptations for nitrogen fixation in a non-lichenized fungal sporocarp promotes dispersal by wood-feeding termites.</title>
        <authorList>
            <consortium name="DOE Joint Genome Institute"/>
            <person name="Koch R.A."/>
            <person name="Yoon G."/>
            <person name="Arayal U."/>
            <person name="Lail K."/>
            <person name="Amirebrahimi M."/>
            <person name="Labutti K."/>
            <person name="Lipzen A."/>
            <person name="Riley R."/>
            <person name="Barry K."/>
            <person name="Henrissat B."/>
            <person name="Grigoriev I.V."/>
            <person name="Herr J.R."/>
            <person name="Aime M.C."/>
        </authorList>
    </citation>
    <scope>NUCLEOTIDE SEQUENCE</scope>
    <source>
        <strain evidence="1">MCA 3950</strain>
    </source>
</reference>
<evidence type="ECO:0000313" key="2">
    <source>
        <dbReference type="Proteomes" id="UP000812287"/>
    </source>
</evidence>
<dbReference type="AlphaFoldDB" id="A0A9P7VG55"/>
<organism evidence="1 2">
    <name type="scientific">Guyanagaster necrorhizus</name>
    <dbReference type="NCBI Taxonomy" id="856835"/>
    <lineage>
        <taxon>Eukaryota</taxon>
        <taxon>Fungi</taxon>
        <taxon>Dikarya</taxon>
        <taxon>Basidiomycota</taxon>
        <taxon>Agaricomycotina</taxon>
        <taxon>Agaricomycetes</taxon>
        <taxon>Agaricomycetidae</taxon>
        <taxon>Agaricales</taxon>
        <taxon>Marasmiineae</taxon>
        <taxon>Physalacriaceae</taxon>
        <taxon>Guyanagaster</taxon>
    </lineage>
</organism>
<proteinExistence type="predicted"/>
<keyword evidence="2" id="KW-1185">Reference proteome</keyword>
<protein>
    <submittedName>
        <fullName evidence="1">Uncharacterized protein</fullName>
    </submittedName>
</protein>
<name>A0A9P7VG55_9AGAR</name>
<gene>
    <name evidence="1" type="ORF">BT62DRAFT_649153</name>
</gene>
<dbReference type="EMBL" id="MU250579">
    <property type="protein sequence ID" value="KAG7439962.1"/>
    <property type="molecule type" value="Genomic_DNA"/>
</dbReference>